<evidence type="ECO:0000313" key="2">
    <source>
        <dbReference type="Proteomes" id="UP000789759"/>
    </source>
</evidence>
<dbReference type="EMBL" id="CAJVQA010033595">
    <property type="protein sequence ID" value="CAG8804692.1"/>
    <property type="molecule type" value="Genomic_DNA"/>
</dbReference>
<dbReference type="AlphaFoldDB" id="A0A9N9PBG0"/>
<feature type="non-terminal residue" evidence="1">
    <location>
        <position position="77"/>
    </location>
</feature>
<protein>
    <submittedName>
        <fullName evidence="1">21235_t:CDS:1</fullName>
    </submittedName>
</protein>
<sequence length="77" mass="9332">MSNDSLEYNKKIKDLKEFDNKKNQDLENNNTLKLDNVLKEPYIFKLLRIYQKKISSKKIQKIQKINLNKYSQRNNNI</sequence>
<proteinExistence type="predicted"/>
<comment type="caution">
    <text evidence="1">The sequence shown here is derived from an EMBL/GenBank/DDBJ whole genome shotgun (WGS) entry which is preliminary data.</text>
</comment>
<organism evidence="1 2">
    <name type="scientific">Cetraspora pellucida</name>
    <dbReference type="NCBI Taxonomy" id="1433469"/>
    <lineage>
        <taxon>Eukaryota</taxon>
        <taxon>Fungi</taxon>
        <taxon>Fungi incertae sedis</taxon>
        <taxon>Mucoromycota</taxon>
        <taxon>Glomeromycotina</taxon>
        <taxon>Glomeromycetes</taxon>
        <taxon>Diversisporales</taxon>
        <taxon>Gigasporaceae</taxon>
        <taxon>Cetraspora</taxon>
    </lineage>
</organism>
<dbReference type="Proteomes" id="UP000789759">
    <property type="component" value="Unassembled WGS sequence"/>
</dbReference>
<name>A0A9N9PBG0_9GLOM</name>
<gene>
    <name evidence="1" type="ORF">CPELLU_LOCUS18028</name>
</gene>
<reference evidence="1" key="1">
    <citation type="submission" date="2021-06" db="EMBL/GenBank/DDBJ databases">
        <authorList>
            <person name="Kallberg Y."/>
            <person name="Tangrot J."/>
            <person name="Rosling A."/>
        </authorList>
    </citation>
    <scope>NUCLEOTIDE SEQUENCE</scope>
    <source>
        <strain evidence="1">FL966</strain>
    </source>
</reference>
<evidence type="ECO:0000313" key="1">
    <source>
        <dbReference type="EMBL" id="CAG8804692.1"/>
    </source>
</evidence>
<accession>A0A9N9PBG0</accession>
<keyword evidence="2" id="KW-1185">Reference proteome</keyword>